<evidence type="ECO:0000259" key="4">
    <source>
        <dbReference type="Pfam" id="PF09242"/>
    </source>
</evidence>
<evidence type="ECO:0000313" key="9">
    <source>
        <dbReference type="Proteomes" id="UP001156856"/>
    </source>
</evidence>
<dbReference type="InterPro" id="IPR023753">
    <property type="entry name" value="FAD/NAD-binding_dom"/>
</dbReference>
<proteinExistence type="predicted"/>
<dbReference type="Pfam" id="PF09242">
    <property type="entry name" value="FCSD-flav_bind"/>
    <property type="match status" value="1"/>
</dbReference>
<reference evidence="6 8" key="3">
    <citation type="submission" date="2019-07" db="EMBL/GenBank/DDBJ databases">
        <title>Whole genome shotgun sequence of Methylobacterium oxalidis NBRC 107715.</title>
        <authorList>
            <person name="Hosoyama A."/>
            <person name="Uohara A."/>
            <person name="Ohji S."/>
            <person name="Ichikawa N."/>
        </authorList>
    </citation>
    <scope>NUCLEOTIDE SEQUENCE [LARGE SCALE GENOMIC DNA]</scope>
    <source>
        <strain evidence="6 8">NBRC 107715</strain>
    </source>
</reference>
<dbReference type="InterPro" id="IPR037092">
    <property type="entry name" value="FlavoCytC_S_DH_flav-bd_sf"/>
</dbReference>
<dbReference type="GO" id="GO:0050660">
    <property type="term" value="F:flavin adenine dinucleotide binding"/>
    <property type="evidence" value="ECO:0007669"/>
    <property type="project" value="InterPro"/>
</dbReference>
<evidence type="ECO:0000256" key="2">
    <source>
        <dbReference type="ARBA" id="ARBA00022827"/>
    </source>
</evidence>
<gene>
    <name evidence="7" type="ORF">GCM10007888_47630</name>
    <name evidence="6" type="ORF">MOX02_32400</name>
</gene>
<dbReference type="Pfam" id="PF21706">
    <property type="entry name" value="FCSD_central"/>
    <property type="match status" value="1"/>
</dbReference>
<sequence length="423" mass="43312">MRGGLTRRGAVAGAVALAAAPALVAAPALGGALARAVVVGGGFGGAAAARALHRLGLAVTLVEPSRSYCACPLSNAVVTGLRPMAAQVFGYEGLARSGVAVVHGRAVGIEAAARRVRLAGGGSLAYDRLVVAPGVEMRLDAIPGYDAAASAVMPHAWKAGAQTEDLARRLAAMEDGGLVVLAVPDNPYRCPPGPYERASLIAAYLKAHKPRSKVLILDAKDVFSKQPLFEEAWAARYGGLLEYVPRARGGALLEVDAAGMSLRTEGGTVRAAVASVIPPQRAPELCRDAGLAEAGGWCPIDPVTFESRLVPGVHVIGDAAIAGAMPKSAFSAHAQAETCARAVADLLHGRAPETPRLINVCYSLVAPDRAVSIAGVYGIEWDRLVAIPEAAGISPVGAPDALRAREAGNGAAWFRAVTAELYG</sequence>
<evidence type="ECO:0000259" key="3">
    <source>
        <dbReference type="Pfam" id="PF07992"/>
    </source>
</evidence>
<dbReference type="PANTHER" id="PTHR43755:SF1">
    <property type="entry name" value="FAD-DEPENDENT PYRIDINE NUCLEOTIDE-DISULPHIDE OXIDOREDUCTASE"/>
    <property type="match status" value="1"/>
</dbReference>
<dbReference type="InterPro" id="IPR036188">
    <property type="entry name" value="FAD/NAD-bd_sf"/>
</dbReference>
<dbReference type="GO" id="GO:0016491">
    <property type="term" value="F:oxidoreductase activity"/>
    <property type="evidence" value="ECO:0007669"/>
    <property type="project" value="InterPro"/>
</dbReference>
<dbReference type="InterPro" id="IPR006311">
    <property type="entry name" value="TAT_signal"/>
</dbReference>
<dbReference type="InterPro" id="IPR016156">
    <property type="entry name" value="FAD/NAD-linked_Rdtase_dimer_sf"/>
</dbReference>
<reference evidence="7" key="4">
    <citation type="submission" date="2023-01" db="EMBL/GenBank/DDBJ databases">
        <title>Draft genome sequence of Methylobacterium oxalidis strain NBRC 107715.</title>
        <authorList>
            <person name="Sun Q."/>
            <person name="Mori K."/>
        </authorList>
    </citation>
    <scope>NUCLEOTIDE SEQUENCE</scope>
    <source>
        <strain evidence="7">NBRC 107715</strain>
    </source>
</reference>
<dbReference type="InterPro" id="IPR015323">
    <property type="entry name" value="FlavoCytC_S_DH_flav-bd"/>
</dbReference>
<organism evidence="6 8">
    <name type="scientific">Methylobacterium oxalidis</name>
    <dbReference type="NCBI Taxonomy" id="944322"/>
    <lineage>
        <taxon>Bacteria</taxon>
        <taxon>Pseudomonadati</taxon>
        <taxon>Pseudomonadota</taxon>
        <taxon>Alphaproteobacteria</taxon>
        <taxon>Hyphomicrobiales</taxon>
        <taxon>Methylobacteriaceae</taxon>
        <taxon>Methylobacterium</taxon>
    </lineage>
</organism>
<evidence type="ECO:0000259" key="5">
    <source>
        <dbReference type="Pfam" id="PF21706"/>
    </source>
</evidence>
<dbReference type="SUPFAM" id="SSF55424">
    <property type="entry name" value="FAD/NAD-linked reductases, dimerisation (C-terminal) domain"/>
    <property type="match status" value="1"/>
</dbReference>
<feature type="domain" description="Flavocytochrome c sulphide dehydrogenase flavin-binding" evidence="4">
    <location>
        <begin position="354"/>
        <end position="420"/>
    </location>
</feature>
<evidence type="ECO:0000313" key="7">
    <source>
        <dbReference type="EMBL" id="GLS66380.1"/>
    </source>
</evidence>
<dbReference type="RefSeq" id="WP_373866752.1">
    <property type="nucleotide sequence ID" value="NZ_BJZU01000064.1"/>
</dbReference>
<dbReference type="InterPro" id="IPR052541">
    <property type="entry name" value="SQRD"/>
</dbReference>
<dbReference type="Gene3D" id="3.90.760.10">
    <property type="entry name" value="Flavocytochrome c sulphide dehydrogenase, flavin-binding domain"/>
    <property type="match status" value="1"/>
</dbReference>
<dbReference type="SUPFAM" id="SSF51905">
    <property type="entry name" value="FAD/NAD(P)-binding domain"/>
    <property type="match status" value="2"/>
</dbReference>
<dbReference type="FunFam" id="3.50.50.60:FF:000234">
    <property type="entry name" value="Flavocytochrome C sulfide dehydrogenase"/>
    <property type="match status" value="1"/>
</dbReference>
<comment type="caution">
    <text evidence="6">The sequence shown here is derived from an EMBL/GenBank/DDBJ whole genome shotgun (WGS) entry which is preliminary data.</text>
</comment>
<dbReference type="PANTHER" id="PTHR43755">
    <property type="match status" value="1"/>
</dbReference>
<dbReference type="Proteomes" id="UP000321960">
    <property type="component" value="Unassembled WGS sequence"/>
</dbReference>
<keyword evidence="9" id="KW-1185">Reference proteome</keyword>
<protein>
    <submittedName>
        <fullName evidence="6">Cytochrome c</fullName>
    </submittedName>
</protein>
<evidence type="ECO:0000313" key="6">
    <source>
        <dbReference type="EMBL" id="GEP05202.1"/>
    </source>
</evidence>
<evidence type="ECO:0000313" key="8">
    <source>
        <dbReference type="Proteomes" id="UP000321960"/>
    </source>
</evidence>
<dbReference type="Proteomes" id="UP001156856">
    <property type="component" value="Unassembled WGS sequence"/>
</dbReference>
<name>A0A512J5L6_9HYPH</name>
<dbReference type="Pfam" id="PF07992">
    <property type="entry name" value="Pyr_redox_2"/>
    <property type="match status" value="1"/>
</dbReference>
<keyword evidence="1" id="KW-0285">Flavoprotein</keyword>
<dbReference type="InterPro" id="IPR049386">
    <property type="entry name" value="FCSD_central"/>
</dbReference>
<dbReference type="AlphaFoldDB" id="A0A512J5L6"/>
<feature type="domain" description="Sulfide dehydrogenase [flavocytochrome c] flavoprotein chain central" evidence="5">
    <location>
        <begin position="163"/>
        <end position="278"/>
    </location>
</feature>
<dbReference type="EMBL" id="BSPK01000105">
    <property type="protein sequence ID" value="GLS66380.1"/>
    <property type="molecule type" value="Genomic_DNA"/>
</dbReference>
<dbReference type="Gene3D" id="3.50.50.60">
    <property type="entry name" value="FAD/NAD(P)-binding domain"/>
    <property type="match status" value="2"/>
</dbReference>
<keyword evidence="2" id="KW-0274">FAD</keyword>
<feature type="domain" description="FAD/NAD(P)-binding" evidence="3">
    <location>
        <begin position="36"/>
        <end position="146"/>
    </location>
</feature>
<evidence type="ECO:0000256" key="1">
    <source>
        <dbReference type="ARBA" id="ARBA00022630"/>
    </source>
</evidence>
<dbReference type="PROSITE" id="PS51318">
    <property type="entry name" value="TAT"/>
    <property type="match status" value="1"/>
</dbReference>
<reference evidence="9" key="2">
    <citation type="journal article" date="2019" name="Int. J. Syst. Evol. Microbiol.">
        <title>The Global Catalogue of Microorganisms (GCM) 10K type strain sequencing project: providing services to taxonomists for standard genome sequencing and annotation.</title>
        <authorList>
            <consortium name="The Broad Institute Genomics Platform"/>
            <consortium name="The Broad Institute Genome Sequencing Center for Infectious Disease"/>
            <person name="Wu L."/>
            <person name="Ma J."/>
        </authorList>
    </citation>
    <scope>NUCLEOTIDE SEQUENCE [LARGE SCALE GENOMIC DNA]</scope>
    <source>
        <strain evidence="9">NBRC 107715</strain>
    </source>
</reference>
<accession>A0A512J5L6</accession>
<reference evidence="7" key="1">
    <citation type="journal article" date="2014" name="Int. J. Syst. Evol. Microbiol.">
        <title>Complete genome of a new Firmicutes species belonging to the dominant human colonic microbiota ('Ruminococcus bicirculans') reveals two chromosomes and a selective capacity to utilize plant glucans.</title>
        <authorList>
            <consortium name="NISC Comparative Sequencing Program"/>
            <person name="Wegmann U."/>
            <person name="Louis P."/>
            <person name="Goesmann A."/>
            <person name="Henrissat B."/>
            <person name="Duncan S.H."/>
            <person name="Flint H.J."/>
        </authorList>
    </citation>
    <scope>NUCLEOTIDE SEQUENCE</scope>
    <source>
        <strain evidence="7">NBRC 107715</strain>
    </source>
</reference>
<dbReference type="EMBL" id="BJZU01000064">
    <property type="protein sequence ID" value="GEP05202.1"/>
    <property type="molecule type" value="Genomic_DNA"/>
</dbReference>